<dbReference type="AlphaFoldDB" id="A0A1H9VV96"/>
<organism evidence="4 5">
    <name type="scientific">Gracilibacillus ureilyticus</name>
    <dbReference type="NCBI Taxonomy" id="531814"/>
    <lineage>
        <taxon>Bacteria</taxon>
        <taxon>Bacillati</taxon>
        <taxon>Bacillota</taxon>
        <taxon>Bacilli</taxon>
        <taxon>Bacillales</taxon>
        <taxon>Bacillaceae</taxon>
        <taxon>Gracilibacillus</taxon>
    </lineage>
</organism>
<dbReference type="EMBL" id="FOGL01000028">
    <property type="protein sequence ID" value="SES25459.1"/>
    <property type="molecule type" value="Genomic_DNA"/>
</dbReference>
<evidence type="ECO:0000259" key="3">
    <source>
        <dbReference type="Pfam" id="PF13023"/>
    </source>
</evidence>
<dbReference type="InterPro" id="IPR006674">
    <property type="entry name" value="HD_domain"/>
</dbReference>
<evidence type="ECO:0000313" key="5">
    <source>
        <dbReference type="Proteomes" id="UP000199687"/>
    </source>
</evidence>
<dbReference type="GO" id="GO:0046872">
    <property type="term" value="F:metal ion binding"/>
    <property type="evidence" value="ECO:0007669"/>
    <property type="project" value="UniProtKB-KW"/>
</dbReference>
<evidence type="ECO:0000256" key="2">
    <source>
        <dbReference type="ARBA" id="ARBA00022801"/>
    </source>
</evidence>
<keyword evidence="1" id="KW-0479">Metal-binding</keyword>
<protein>
    <submittedName>
        <fullName evidence="4">Putative hydrolases of HD superfamily</fullName>
    </submittedName>
</protein>
<dbReference type="PANTHER" id="PTHR11845:SF13">
    <property type="entry name" value="5'-DEOXYNUCLEOTIDASE HDDC2"/>
    <property type="match status" value="1"/>
</dbReference>
<proteinExistence type="predicted"/>
<reference evidence="4 5" key="1">
    <citation type="submission" date="2016-10" db="EMBL/GenBank/DDBJ databases">
        <authorList>
            <person name="de Groot N.N."/>
        </authorList>
    </citation>
    <scope>NUCLEOTIDE SEQUENCE [LARGE SCALE GENOMIC DNA]</scope>
    <source>
        <strain evidence="4 5">CGMCC 1.7727</strain>
    </source>
</reference>
<dbReference type="PANTHER" id="PTHR11845">
    <property type="entry name" value="5'-DEOXYNUCLEOTIDASE HDDC2"/>
    <property type="match status" value="1"/>
</dbReference>
<evidence type="ECO:0000313" key="4">
    <source>
        <dbReference type="EMBL" id="SES25459.1"/>
    </source>
</evidence>
<sequence>MEQIIKFLGEIDKFKSIERRTRVGNAERHENDAEHTWHMCMFALLLHTEIDGKINLERALKLILIHDLAEIYAGDTYAHDPVARQDKRQREELAAEQLFQKLPEDIEKELHELWEEYEANETIEAQFVQAIDKMQALSQNVLTNGKVWKENMVQADQIFRYNEEWSNQSPRYKDIFEYLWTKAERGNMFPAKKG</sequence>
<dbReference type="STRING" id="531814.SAMN04487944_12818"/>
<dbReference type="Pfam" id="PF13023">
    <property type="entry name" value="HD_3"/>
    <property type="match status" value="1"/>
</dbReference>
<dbReference type="GO" id="GO:0005737">
    <property type="term" value="C:cytoplasm"/>
    <property type="evidence" value="ECO:0007669"/>
    <property type="project" value="TreeGrafter"/>
</dbReference>
<dbReference type="Proteomes" id="UP000199687">
    <property type="component" value="Unassembled WGS sequence"/>
</dbReference>
<feature type="domain" description="HD" evidence="3">
    <location>
        <begin position="11"/>
        <end position="168"/>
    </location>
</feature>
<dbReference type="SUPFAM" id="SSF109604">
    <property type="entry name" value="HD-domain/PDEase-like"/>
    <property type="match status" value="1"/>
</dbReference>
<dbReference type="GO" id="GO:0002953">
    <property type="term" value="F:5'-deoxynucleotidase activity"/>
    <property type="evidence" value="ECO:0007669"/>
    <property type="project" value="InterPro"/>
</dbReference>
<dbReference type="Gene3D" id="1.10.3210.10">
    <property type="entry name" value="Hypothetical protein af1432"/>
    <property type="match status" value="1"/>
</dbReference>
<name>A0A1H9VV96_9BACI</name>
<evidence type="ECO:0000256" key="1">
    <source>
        <dbReference type="ARBA" id="ARBA00022723"/>
    </source>
</evidence>
<dbReference type="InterPro" id="IPR039356">
    <property type="entry name" value="YfbR/HDDC2"/>
</dbReference>
<keyword evidence="5" id="KW-1185">Reference proteome</keyword>
<gene>
    <name evidence="4" type="ORF">SAMN04487944_12818</name>
</gene>
<accession>A0A1H9VV96</accession>
<keyword evidence="2 4" id="KW-0378">Hydrolase</keyword>